<dbReference type="Proteomes" id="UP000887578">
    <property type="component" value="Unplaced"/>
</dbReference>
<organism evidence="2 3">
    <name type="scientific">Panagrolaimus davidi</name>
    <dbReference type="NCBI Taxonomy" id="227884"/>
    <lineage>
        <taxon>Eukaryota</taxon>
        <taxon>Metazoa</taxon>
        <taxon>Ecdysozoa</taxon>
        <taxon>Nematoda</taxon>
        <taxon>Chromadorea</taxon>
        <taxon>Rhabditida</taxon>
        <taxon>Tylenchina</taxon>
        <taxon>Panagrolaimomorpha</taxon>
        <taxon>Panagrolaimoidea</taxon>
        <taxon>Panagrolaimidae</taxon>
        <taxon>Panagrolaimus</taxon>
    </lineage>
</organism>
<protein>
    <submittedName>
        <fullName evidence="3">Uncharacterized protein</fullName>
    </submittedName>
</protein>
<reference evidence="3" key="1">
    <citation type="submission" date="2022-11" db="UniProtKB">
        <authorList>
            <consortium name="WormBaseParasite"/>
        </authorList>
    </citation>
    <scope>IDENTIFICATION</scope>
</reference>
<feature type="region of interest" description="Disordered" evidence="1">
    <location>
        <begin position="1"/>
        <end position="38"/>
    </location>
</feature>
<evidence type="ECO:0000256" key="1">
    <source>
        <dbReference type="SAM" id="MobiDB-lite"/>
    </source>
</evidence>
<feature type="compositionally biased region" description="Basic and acidic residues" evidence="1">
    <location>
        <begin position="19"/>
        <end position="28"/>
    </location>
</feature>
<sequence length="463" mass="50655">MSSESELKTALSDSNISSKDVDTAREISESSAKISSSCNTAGLNHELESMVSAAQTFLLPVGTLQADVQRSVTEVHNLQQQLAQTPHTFDARASVSAQNLGDAPTQNLSSVENELKTAVVMSTTDISSLPQQPCDTPTKDVQTACEVTESTRSNYSVEGEVKTAVENSSKRTPCDTPTKDVETAREATETASTFLLPVGTLQADVQRSVTEVHNLQQQLAQTPHTFDARASLSAQNLGDAPTQNLSSVENELKTAVVMSTTDISSLPQQPCDTPTKDVQTACEVTESTRSNYSVEGEVKTAVENSSKGTPCDTPTKDVETARQVTEPSTGDITSLSRYHSFENLVPEIHPRFDDEDDNFAPTPEQLLAKDRQKRDPSSYYYIPSLNKGPVDRAPRLRQVSSQYAVHELSNYAMDEPNQAYKLKTQTLPKPTSTLRNEEGLRLRCVPSEYVLDSQPHHGVMWRK</sequence>
<dbReference type="AlphaFoldDB" id="A0A914Q2F6"/>
<accession>A0A914Q2F6</accession>
<evidence type="ECO:0000313" key="2">
    <source>
        <dbReference type="Proteomes" id="UP000887578"/>
    </source>
</evidence>
<proteinExistence type="predicted"/>
<name>A0A914Q2F6_9BILA</name>
<dbReference type="WBParaSite" id="PDA_v2.g24931.t1">
    <property type="protein sequence ID" value="PDA_v2.g24931.t1"/>
    <property type="gene ID" value="PDA_v2.g24931"/>
</dbReference>
<keyword evidence="2" id="KW-1185">Reference proteome</keyword>
<evidence type="ECO:0000313" key="3">
    <source>
        <dbReference type="WBParaSite" id="PDA_v2.g24931.t1"/>
    </source>
</evidence>